<evidence type="ECO:0000313" key="2">
    <source>
        <dbReference type="Proteomes" id="UP000091857"/>
    </source>
</evidence>
<keyword evidence="2" id="KW-1185">Reference proteome</keyword>
<gene>
    <name evidence="1" type="ORF">MANES_10G096051v8</name>
</gene>
<protein>
    <submittedName>
        <fullName evidence="1">Uncharacterized protein</fullName>
    </submittedName>
</protein>
<dbReference type="Proteomes" id="UP000091857">
    <property type="component" value="Chromosome 10"/>
</dbReference>
<reference evidence="2" key="1">
    <citation type="journal article" date="2016" name="Nat. Biotechnol.">
        <title>Sequencing wild and cultivated cassava and related species reveals extensive interspecific hybridization and genetic diversity.</title>
        <authorList>
            <person name="Bredeson J.V."/>
            <person name="Lyons J.B."/>
            <person name="Prochnik S.E."/>
            <person name="Wu G.A."/>
            <person name="Ha C.M."/>
            <person name="Edsinger-Gonzales E."/>
            <person name="Grimwood J."/>
            <person name="Schmutz J."/>
            <person name="Rabbi I.Y."/>
            <person name="Egesi C."/>
            <person name="Nauluvula P."/>
            <person name="Lebot V."/>
            <person name="Ndunguru J."/>
            <person name="Mkamilo G."/>
            <person name="Bart R.S."/>
            <person name="Setter T.L."/>
            <person name="Gleadow R.M."/>
            <person name="Kulakow P."/>
            <person name="Ferguson M.E."/>
            <person name="Rounsley S."/>
            <person name="Rokhsar D.S."/>
        </authorList>
    </citation>
    <scope>NUCLEOTIDE SEQUENCE [LARGE SCALE GENOMIC DNA]</scope>
    <source>
        <strain evidence="2">cv. AM560-2</strain>
    </source>
</reference>
<sequence length="55" mass="6455">MKIRVCLIAKDDLLVCISRMQMQPLSRFQAVTLANFTACNYFWSFFMSGYQKNHS</sequence>
<proteinExistence type="predicted"/>
<dbReference type="EMBL" id="CM004396">
    <property type="protein sequence ID" value="OAY39895.2"/>
    <property type="molecule type" value="Genomic_DNA"/>
</dbReference>
<comment type="caution">
    <text evidence="1">The sequence shown here is derived from an EMBL/GenBank/DDBJ whole genome shotgun (WGS) entry which is preliminary data.</text>
</comment>
<name>A0ACC8D2P9_MANES</name>
<evidence type="ECO:0000313" key="1">
    <source>
        <dbReference type="EMBL" id="OAY39895.2"/>
    </source>
</evidence>
<accession>A0ACC8D2P9</accession>
<organism evidence="1 2">
    <name type="scientific">Manihot esculenta</name>
    <name type="common">Cassava</name>
    <name type="synonym">Jatropha manihot</name>
    <dbReference type="NCBI Taxonomy" id="3983"/>
    <lineage>
        <taxon>Eukaryota</taxon>
        <taxon>Viridiplantae</taxon>
        <taxon>Streptophyta</taxon>
        <taxon>Embryophyta</taxon>
        <taxon>Tracheophyta</taxon>
        <taxon>Spermatophyta</taxon>
        <taxon>Magnoliopsida</taxon>
        <taxon>eudicotyledons</taxon>
        <taxon>Gunneridae</taxon>
        <taxon>Pentapetalae</taxon>
        <taxon>rosids</taxon>
        <taxon>fabids</taxon>
        <taxon>Malpighiales</taxon>
        <taxon>Euphorbiaceae</taxon>
        <taxon>Crotonoideae</taxon>
        <taxon>Manihoteae</taxon>
        <taxon>Manihot</taxon>
    </lineage>
</organism>